<dbReference type="Proteomes" id="UP000182977">
    <property type="component" value="Chromosome I"/>
</dbReference>
<dbReference type="STRING" id="419479.SAMN04488563_3282"/>
<dbReference type="AlphaFoldDB" id="A0A1H2K189"/>
<protein>
    <submittedName>
        <fullName evidence="1">Nucleotidyl transferase AbiEii toxin, Type IV TA system</fullName>
    </submittedName>
</protein>
<keyword evidence="1" id="KW-0808">Transferase</keyword>
<dbReference type="Pfam" id="PF08843">
    <property type="entry name" value="AbiEii"/>
    <property type="match status" value="1"/>
</dbReference>
<accession>A0A1H2K189</accession>
<dbReference type="OrthoDB" id="9808443at2"/>
<evidence type="ECO:0000313" key="1">
    <source>
        <dbReference type="EMBL" id="SDU62146.1"/>
    </source>
</evidence>
<name>A0A1H2K189_9ACTN</name>
<dbReference type="GO" id="GO:0016740">
    <property type="term" value="F:transferase activity"/>
    <property type="evidence" value="ECO:0007669"/>
    <property type="project" value="UniProtKB-KW"/>
</dbReference>
<organism evidence="1 2">
    <name type="scientific">Jiangella alkaliphila</name>
    <dbReference type="NCBI Taxonomy" id="419479"/>
    <lineage>
        <taxon>Bacteria</taxon>
        <taxon>Bacillati</taxon>
        <taxon>Actinomycetota</taxon>
        <taxon>Actinomycetes</taxon>
        <taxon>Jiangellales</taxon>
        <taxon>Jiangellaceae</taxon>
        <taxon>Jiangella</taxon>
    </lineage>
</organism>
<keyword evidence="2" id="KW-1185">Reference proteome</keyword>
<gene>
    <name evidence="1" type="ORF">SAMN04488563_3282</name>
</gene>
<dbReference type="EMBL" id="LT629791">
    <property type="protein sequence ID" value="SDU62146.1"/>
    <property type="molecule type" value="Genomic_DNA"/>
</dbReference>
<dbReference type="InterPro" id="IPR014942">
    <property type="entry name" value="AbiEii"/>
</dbReference>
<sequence>MNQPRRPTRDTVGGRAYLELRRQAKAGGSDTGALLQLYALEGFLDRLTRSPYAESLVLKGGVLLAAFDTRRPTRDIDVAGIGLSGTPDDVLATVQRIAAVTVDDGLLFDGDAAAAATIRDDAEYGGVRVSVPCVLERAKLPFHVDVNLGDPIHPGPRMVELPRLLGGSIRLLGYPLGMVVAEKLRHDHDGAELVSAVETVAGHRGVELHGATLRSASFAELAQPRWALWRRRQRLDELPERFDDVLAHLDGFTAAVLDGSARGRRWVRQERSWEPA</sequence>
<reference evidence="2" key="1">
    <citation type="submission" date="2016-10" db="EMBL/GenBank/DDBJ databases">
        <authorList>
            <person name="Varghese N."/>
            <person name="Submissions S."/>
        </authorList>
    </citation>
    <scope>NUCLEOTIDE SEQUENCE [LARGE SCALE GENOMIC DNA]</scope>
    <source>
        <strain evidence="2">DSM 45079</strain>
    </source>
</reference>
<proteinExistence type="predicted"/>
<dbReference type="RefSeq" id="WP_052762320.1">
    <property type="nucleotide sequence ID" value="NZ_KQ061224.1"/>
</dbReference>
<evidence type="ECO:0000313" key="2">
    <source>
        <dbReference type="Proteomes" id="UP000182977"/>
    </source>
</evidence>